<keyword evidence="1" id="KW-0175">Coiled coil</keyword>
<comment type="caution">
    <text evidence="2">The sequence shown here is derived from an EMBL/GenBank/DDBJ whole genome shotgun (WGS) entry which is preliminary data.</text>
</comment>
<organism evidence="2 3">
    <name type="scientific">Paramecium primaurelia</name>
    <dbReference type="NCBI Taxonomy" id="5886"/>
    <lineage>
        <taxon>Eukaryota</taxon>
        <taxon>Sar</taxon>
        <taxon>Alveolata</taxon>
        <taxon>Ciliophora</taxon>
        <taxon>Intramacronucleata</taxon>
        <taxon>Oligohymenophorea</taxon>
        <taxon>Peniculida</taxon>
        <taxon>Parameciidae</taxon>
        <taxon>Paramecium</taxon>
    </lineage>
</organism>
<protein>
    <submittedName>
        <fullName evidence="2">Uncharacterized protein</fullName>
    </submittedName>
</protein>
<name>A0A8S1P0D1_PARPR</name>
<keyword evidence="3" id="KW-1185">Reference proteome</keyword>
<dbReference type="AlphaFoldDB" id="A0A8S1P0D1"/>
<proteinExistence type="predicted"/>
<evidence type="ECO:0000256" key="1">
    <source>
        <dbReference type="SAM" id="Coils"/>
    </source>
</evidence>
<evidence type="ECO:0000313" key="2">
    <source>
        <dbReference type="EMBL" id="CAD8096056.1"/>
    </source>
</evidence>
<dbReference type="EMBL" id="CAJJDM010000103">
    <property type="protein sequence ID" value="CAD8096056.1"/>
    <property type="molecule type" value="Genomic_DNA"/>
</dbReference>
<dbReference type="Proteomes" id="UP000688137">
    <property type="component" value="Unassembled WGS sequence"/>
</dbReference>
<gene>
    <name evidence="2" type="ORF">PPRIM_AZ9-3.1.T1000071</name>
</gene>
<evidence type="ECO:0000313" key="3">
    <source>
        <dbReference type="Proteomes" id="UP000688137"/>
    </source>
</evidence>
<sequence>MDDELAFSNLQNAIENMKRERDELLQEYQKEKTDFQAFDAQIRKMQMELDLRVTILKDKESKLANYNKMIEETDITYQRIVETSNRLAANLEKETQFIKDRFKRQQQI</sequence>
<reference evidence="2" key="1">
    <citation type="submission" date="2021-01" db="EMBL/GenBank/DDBJ databases">
        <authorList>
            <consortium name="Genoscope - CEA"/>
            <person name="William W."/>
        </authorList>
    </citation>
    <scope>NUCLEOTIDE SEQUENCE</scope>
</reference>
<feature type="coiled-coil region" evidence="1">
    <location>
        <begin position="7"/>
        <end position="76"/>
    </location>
</feature>
<accession>A0A8S1P0D1</accession>